<dbReference type="InParanoid" id="A0A1Y2DIP2"/>
<dbReference type="AlphaFoldDB" id="A0A1Y2DIP2"/>
<sequence>MQRRRSTYGPKGEGTFFTHPMSECSLSLLPTLPHPRADIPARACDQTGWVDEYLFGWSQSQAPKTPGLESDAEGATSDFEHQGGSGTRSGYVSGYTTEEPDYDEVSFPFLAAELFLRRDEARRGEARGRRREGEATTTAELELTPPSPPSSPHNNKTKTGNQHPLPRAR</sequence>
<feature type="compositionally biased region" description="Basic and acidic residues" evidence="1">
    <location>
        <begin position="119"/>
        <end position="134"/>
    </location>
</feature>
<feature type="compositionally biased region" description="Low complexity" evidence="1">
    <location>
        <begin position="135"/>
        <end position="144"/>
    </location>
</feature>
<feature type="compositionally biased region" description="Polar residues" evidence="1">
    <location>
        <begin position="153"/>
        <end position="162"/>
    </location>
</feature>
<dbReference type="STRING" id="106004.A0A1Y2DIP2"/>
<reference evidence="2 3" key="1">
    <citation type="submission" date="2016-07" db="EMBL/GenBank/DDBJ databases">
        <title>Pervasive Adenine N6-methylation of Active Genes in Fungi.</title>
        <authorList>
            <consortium name="DOE Joint Genome Institute"/>
            <person name="Mondo S.J."/>
            <person name="Dannebaum R.O."/>
            <person name="Kuo R.C."/>
            <person name="Labutti K."/>
            <person name="Haridas S."/>
            <person name="Kuo A."/>
            <person name="Salamov A."/>
            <person name="Ahrendt S.R."/>
            <person name="Lipzen A."/>
            <person name="Sullivan W."/>
            <person name="Andreopoulos W.B."/>
            <person name="Clum A."/>
            <person name="Lindquist E."/>
            <person name="Daum C."/>
            <person name="Ramamoorthy G.K."/>
            <person name="Gryganskyi A."/>
            <person name="Culley D."/>
            <person name="Magnuson J.K."/>
            <person name="James T.Y."/>
            <person name="O'Malley M.A."/>
            <person name="Stajich J.E."/>
            <person name="Spatafora J.W."/>
            <person name="Visel A."/>
            <person name="Grigoriev I.V."/>
        </authorList>
    </citation>
    <scope>NUCLEOTIDE SEQUENCE [LARGE SCALE GENOMIC DNA]</scope>
    <source>
        <strain evidence="2 3">62-1032</strain>
    </source>
</reference>
<proteinExistence type="predicted"/>
<feature type="region of interest" description="Disordered" evidence="1">
    <location>
        <begin position="60"/>
        <end position="100"/>
    </location>
</feature>
<feature type="region of interest" description="Disordered" evidence="1">
    <location>
        <begin position="119"/>
        <end position="169"/>
    </location>
</feature>
<organism evidence="2 3">
    <name type="scientific">Leucosporidium creatinivorum</name>
    <dbReference type="NCBI Taxonomy" id="106004"/>
    <lineage>
        <taxon>Eukaryota</taxon>
        <taxon>Fungi</taxon>
        <taxon>Dikarya</taxon>
        <taxon>Basidiomycota</taxon>
        <taxon>Pucciniomycotina</taxon>
        <taxon>Microbotryomycetes</taxon>
        <taxon>Leucosporidiales</taxon>
        <taxon>Leucosporidium</taxon>
    </lineage>
</organism>
<evidence type="ECO:0000313" key="3">
    <source>
        <dbReference type="Proteomes" id="UP000193467"/>
    </source>
</evidence>
<keyword evidence="3" id="KW-1185">Reference proteome</keyword>
<dbReference type="EMBL" id="MCGR01000078">
    <property type="protein sequence ID" value="ORY58695.1"/>
    <property type="molecule type" value="Genomic_DNA"/>
</dbReference>
<gene>
    <name evidence="2" type="ORF">BCR35DRAFT_309442</name>
</gene>
<comment type="caution">
    <text evidence="2">The sequence shown here is derived from an EMBL/GenBank/DDBJ whole genome shotgun (WGS) entry which is preliminary data.</text>
</comment>
<accession>A0A1Y2DIP2</accession>
<name>A0A1Y2DIP2_9BASI</name>
<evidence type="ECO:0000256" key="1">
    <source>
        <dbReference type="SAM" id="MobiDB-lite"/>
    </source>
</evidence>
<evidence type="ECO:0000313" key="2">
    <source>
        <dbReference type="EMBL" id="ORY58695.1"/>
    </source>
</evidence>
<protein>
    <submittedName>
        <fullName evidence="2">Uncharacterized protein</fullName>
    </submittedName>
</protein>
<dbReference type="Proteomes" id="UP000193467">
    <property type="component" value="Unassembled WGS sequence"/>
</dbReference>